<feature type="compositionally biased region" description="Low complexity" evidence="2">
    <location>
        <begin position="1"/>
        <end position="12"/>
    </location>
</feature>
<evidence type="ECO:0000313" key="4">
    <source>
        <dbReference type="EMBL" id="GHP01859.1"/>
    </source>
</evidence>
<dbReference type="InterPro" id="IPR006016">
    <property type="entry name" value="UspA"/>
</dbReference>
<accession>A0A830H8K0</accession>
<comment type="caution">
    <text evidence="4">The sequence shown here is derived from an EMBL/GenBank/DDBJ whole genome shotgun (WGS) entry which is preliminary data.</text>
</comment>
<sequence length="235" mass="25492">MSNTTTTTMPPRLRLRPVDPSSTGVSFDPREDAYAALATPFDIDVEAITMQRRILVCVDDTPASEHAIKWCTRNVAREGDVITLMHIVPLAETTPMPAVETDWPHYLSAEFDAKLHEQLLEDAIKANESTLMAYGQRVKDCGYPVEMVLLVEKTFGPIANAISKASQRLGASAVIIASSGKKWFGKLWSGSVSADLANRSPARAVIVLHGLEGTEDVVDPIPVPLGKIALANKSK</sequence>
<evidence type="ECO:0000256" key="1">
    <source>
        <dbReference type="ARBA" id="ARBA00008791"/>
    </source>
</evidence>
<evidence type="ECO:0000313" key="5">
    <source>
        <dbReference type="Proteomes" id="UP000660262"/>
    </source>
</evidence>
<gene>
    <name evidence="4" type="ORF">PPROV_000061600</name>
</gene>
<proteinExistence type="inferred from homology"/>
<keyword evidence="5" id="KW-1185">Reference proteome</keyword>
<dbReference type="PANTHER" id="PTHR46268:SF6">
    <property type="entry name" value="UNIVERSAL STRESS PROTEIN UP12"/>
    <property type="match status" value="1"/>
</dbReference>
<dbReference type="CDD" id="cd23659">
    <property type="entry name" value="USP_At3g01520-like"/>
    <property type="match status" value="1"/>
</dbReference>
<feature type="region of interest" description="Disordered" evidence="2">
    <location>
        <begin position="1"/>
        <end position="24"/>
    </location>
</feature>
<dbReference type="Pfam" id="PF00582">
    <property type="entry name" value="Usp"/>
    <property type="match status" value="1"/>
</dbReference>
<dbReference type="SUPFAM" id="SSF52402">
    <property type="entry name" value="Adenine nucleotide alpha hydrolases-like"/>
    <property type="match status" value="1"/>
</dbReference>
<dbReference type="OrthoDB" id="843225at2759"/>
<protein>
    <recommendedName>
        <fullName evidence="3">UspA domain-containing protein</fullName>
    </recommendedName>
</protein>
<name>A0A830H8K0_9CHLO</name>
<feature type="domain" description="UspA" evidence="3">
    <location>
        <begin position="50"/>
        <end position="207"/>
    </location>
</feature>
<dbReference type="EMBL" id="BNJQ01000002">
    <property type="protein sequence ID" value="GHP01859.1"/>
    <property type="molecule type" value="Genomic_DNA"/>
</dbReference>
<evidence type="ECO:0000259" key="3">
    <source>
        <dbReference type="Pfam" id="PF00582"/>
    </source>
</evidence>
<dbReference type="InterPro" id="IPR014729">
    <property type="entry name" value="Rossmann-like_a/b/a_fold"/>
</dbReference>
<dbReference type="PRINTS" id="PR01438">
    <property type="entry name" value="UNVRSLSTRESS"/>
</dbReference>
<dbReference type="PANTHER" id="PTHR46268">
    <property type="entry name" value="STRESS RESPONSE PROTEIN NHAX"/>
    <property type="match status" value="1"/>
</dbReference>
<comment type="similarity">
    <text evidence="1">Belongs to the universal stress protein A family.</text>
</comment>
<dbReference type="Proteomes" id="UP000660262">
    <property type="component" value="Unassembled WGS sequence"/>
</dbReference>
<evidence type="ECO:0000256" key="2">
    <source>
        <dbReference type="SAM" id="MobiDB-lite"/>
    </source>
</evidence>
<organism evidence="4 5">
    <name type="scientific">Pycnococcus provasolii</name>
    <dbReference type="NCBI Taxonomy" id="41880"/>
    <lineage>
        <taxon>Eukaryota</taxon>
        <taxon>Viridiplantae</taxon>
        <taxon>Chlorophyta</taxon>
        <taxon>Pseudoscourfieldiophyceae</taxon>
        <taxon>Pseudoscourfieldiales</taxon>
        <taxon>Pycnococcaceae</taxon>
        <taxon>Pycnococcus</taxon>
    </lineage>
</organism>
<reference evidence="4" key="1">
    <citation type="submission" date="2020-10" db="EMBL/GenBank/DDBJ databases">
        <title>Unveiling of a novel bifunctional photoreceptor, Dualchrome1, isolated from a cosmopolitan green alga.</title>
        <authorList>
            <person name="Suzuki S."/>
            <person name="Kawachi M."/>
        </authorList>
    </citation>
    <scope>NUCLEOTIDE SEQUENCE</scope>
    <source>
        <strain evidence="4">NIES 2893</strain>
    </source>
</reference>
<dbReference type="Gene3D" id="3.40.50.620">
    <property type="entry name" value="HUPs"/>
    <property type="match status" value="1"/>
</dbReference>
<dbReference type="InterPro" id="IPR006015">
    <property type="entry name" value="Universal_stress_UspA"/>
</dbReference>
<dbReference type="AlphaFoldDB" id="A0A830H8K0"/>